<accession>A0A2S6HEU2</accession>
<feature type="binding site" description="axial binding residue" evidence="5">
    <location>
        <position position="83"/>
    </location>
    <ligand>
        <name>heme c</name>
        <dbReference type="ChEBI" id="CHEBI:61717"/>
    </ligand>
    <ligandPart>
        <name>Fe</name>
        <dbReference type="ChEBI" id="CHEBI:18248"/>
    </ligandPart>
</feature>
<sequence length="158" mass="17109">MNRKKLFVASAVSLALISSAALAEITFRNTITGAPLDMSVAKSGGNQAVFNQFKETGKNPYNGDKEAVQKGHDLFMPACSGCHGHEAEGKLGPGLADDYWTYPSAATDQGLFEVLFGGANGMMGPQYVNLSTDEMLLIMSWIRDIYKGDPKKAKWLKK</sequence>
<evidence type="ECO:0000259" key="7">
    <source>
        <dbReference type="PROSITE" id="PS51007"/>
    </source>
</evidence>
<keyword evidence="3 5" id="KW-0408">Iron</keyword>
<evidence type="ECO:0000256" key="1">
    <source>
        <dbReference type="ARBA" id="ARBA00022617"/>
    </source>
</evidence>
<dbReference type="NCBIfam" id="TIGR03872">
    <property type="entry name" value="cytochrome_MoxG"/>
    <property type="match status" value="1"/>
</dbReference>
<dbReference type="AlphaFoldDB" id="A0A2S6HEU2"/>
<keyword evidence="6" id="KW-0732">Signal</keyword>
<dbReference type="GO" id="GO:0042597">
    <property type="term" value="C:periplasmic space"/>
    <property type="evidence" value="ECO:0007669"/>
    <property type="project" value="InterPro"/>
</dbReference>
<dbReference type="InterPro" id="IPR036909">
    <property type="entry name" value="Cyt_c-like_dom_sf"/>
</dbReference>
<dbReference type="EMBL" id="PTIZ01000004">
    <property type="protein sequence ID" value="PPK75960.1"/>
    <property type="molecule type" value="Genomic_DNA"/>
</dbReference>
<proteinExistence type="predicted"/>
<evidence type="ECO:0000256" key="6">
    <source>
        <dbReference type="SAM" id="SignalP"/>
    </source>
</evidence>
<feature type="chain" id="PRO_5015605131" evidence="6">
    <location>
        <begin position="24"/>
        <end position="158"/>
    </location>
</feature>
<dbReference type="InterPro" id="IPR009056">
    <property type="entry name" value="Cyt_c-like_dom"/>
</dbReference>
<reference evidence="8 9" key="1">
    <citation type="submission" date="2018-02" db="EMBL/GenBank/DDBJ databases">
        <title>Subsurface microbial communities from deep shales in Ohio and West Virginia, USA.</title>
        <authorList>
            <person name="Wrighton K."/>
        </authorList>
    </citation>
    <scope>NUCLEOTIDE SEQUENCE [LARGE SCALE GENOMIC DNA]</scope>
    <source>
        <strain evidence="8 9">OWC-DMM</strain>
    </source>
</reference>
<dbReference type="GO" id="GO:0020037">
    <property type="term" value="F:heme binding"/>
    <property type="evidence" value="ECO:0007669"/>
    <property type="project" value="InterPro"/>
</dbReference>
<keyword evidence="1 4" id="KW-0349">Heme</keyword>
<dbReference type="GO" id="GO:0005506">
    <property type="term" value="F:iron ion binding"/>
    <property type="evidence" value="ECO:0007669"/>
    <property type="project" value="InterPro"/>
</dbReference>
<gene>
    <name evidence="8" type="ORF">B0F87_10450</name>
</gene>
<feature type="binding site" description="covalent" evidence="4">
    <location>
        <position position="82"/>
    </location>
    <ligand>
        <name>heme c</name>
        <dbReference type="ChEBI" id="CHEBI:61717"/>
    </ligand>
</feature>
<dbReference type="SUPFAM" id="SSF46626">
    <property type="entry name" value="Cytochrome c"/>
    <property type="match status" value="1"/>
</dbReference>
<evidence type="ECO:0000256" key="4">
    <source>
        <dbReference type="PIRSR" id="PIRSR000008-1"/>
    </source>
</evidence>
<comment type="PTM">
    <text evidence="4">Binds 1 heme c group covalently per subunit.</text>
</comment>
<protein>
    <submittedName>
        <fullName evidence="8">Cytochrome cL apoprotein</fullName>
    </submittedName>
</protein>
<dbReference type="GO" id="GO:0009055">
    <property type="term" value="F:electron transfer activity"/>
    <property type="evidence" value="ECO:0007669"/>
    <property type="project" value="InterPro"/>
</dbReference>
<feature type="domain" description="Cytochrome c" evidence="7">
    <location>
        <begin position="66"/>
        <end position="146"/>
    </location>
</feature>
<dbReference type="Proteomes" id="UP000240010">
    <property type="component" value="Unassembled WGS sequence"/>
</dbReference>
<name>A0A2S6HEU2_9GAMM</name>
<dbReference type="RefSeq" id="WP_104428480.1">
    <property type="nucleotide sequence ID" value="NZ_PTIZ01000004.1"/>
</dbReference>
<evidence type="ECO:0000313" key="8">
    <source>
        <dbReference type="EMBL" id="PPK75960.1"/>
    </source>
</evidence>
<dbReference type="Gene3D" id="1.10.760.10">
    <property type="entry name" value="Cytochrome c-like domain"/>
    <property type="match status" value="1"/>
</dbReference>
<feature type="binding site" description="covalent" evidence="4">
    <location>
        <position position="79"/>
    </location>
    <ligand>
        <name>heme c</name>
        <dbReference type="ChEBI" id="CHEBI:61717"/>
    </ligand>
</feature>
<dbReference type="PROSITE" id="PS51007">
    <property type="entry name" value="CYTC"/>
    <property type="match status" value="1"/>
</dbReference>
<comment type="caution">
    <text evidence="8">The sequence shown here is derived from an EMBL/GenBank/DDBJ whole genome shotgun (WGS) entry which is preliminary data.</text>
</comment>
<dbReference type="Pfam" id="PF13442">
    <property type="entry name" value="Cytochrome_CBB3"/>
    <property type="match status" value="1"/>
</dbReference>
<evidence type="ECO:0000256" key="2">
    <source>
        <dbReference type="ARBA" id="ARBA00022723"/>
    </source>
</evidence>
<dbReference type="InterPro" id="IPR009153">
    <property type="entry name" value="Cyt_cL"/>
</dbReference>
<evidence type="ECO:0000256" key="3">
    <source>
        <dbReference type="ARBA" id="ARBA00023004"/>
    </source>
</evidence>
<keyword evidence="2 5" id="KW-0479">Metal-binding</keyword>
<feature type="signal peptide" evidence="6">
    <location>
        <begin position="1"/>
        <end position="23"/>
    </location>
</feature>
<evidence type="ECO:0000256" key="5">
    <source>
        <dbReference type="PIRSR" id="PIRSR000008-2"/>
    </source>
</evidence>
<evidence type="ECO:0000313" key="9">
    <source>
        <dbReference type="Proteomes" id="UP000240010"/>
    </source>
</evidence>
<organism evidence="8 9">
    <name type="scientific">Methylobacter tundripaludum</name>
    <dbReference type="NCBI Taxonomy" id="173365"/>
    <lineage>
        <taxon>Bacteria</taxon>
        <taxon>Pseudomonadati</taxon>
        <taxon>Pseudomonadota</taxon>
        <taxon>Gammaproteobacteria</taxon>
        <taxon>Methylococcales</taxon>
        <taxon>Methylococcaceae</taxon>
        <taxon>Methylobacter</taxon>
    </lineage>
</organism>
<dbReference type="PIRSF" id="PIRSF000008">
    <property type="entry name" value="Cytochrome_c551i"/>
    <property type="match status" value="1"/>
</dbReference>